<sequence length="60" mass="7029">MKEDSITKIVLIDSRNIKNTVIIKDKQRISGFVKLTNHDVIKMEKKHRISNGWQDSVYCL</sequence>
<protein>
    <submittedName>
        <fullName evidence="1">Uncharacterized protein</fullName>
    </submittedName>
</protein>
<dbReference type="EMBL" id="CP086239">
    <property type="protein sequence ID" value="WAG62470.1"/>
    <property type="molecule type" value="Genomic_DNA"/>
</dbReference>
<dbReference type="AlphaFoldDB" id="A0AA47I927"/>
<accession>A0AA47I927</accession>
<reference evidence="1" key="1">
    <citation type="submission" date="2021-11" db="EMBL/GenBank/DDBJ databases">
        <title>Clostridia strains as spoilage organisms.</title>
        <authorList>
            <person name="Wambui J."/>
            <person name="Stevens M.J.A."/>
            <person name="Stephan R."/>
        </authorList>
    </citation>
    <scope>NUCLEOTIDE SEQUENCE</scope>
    <source>
        <strain evidence="1">CF009</strain>
    </source>
</reference>
<dbReference type="RefSeq" id="WP_216126238.1">
    <property type="nucleotide sequence ID" value="NZ_CP086239.1"/>
</dbReference>
<organism evidence="1 2">
    <name type="scientific">Clostridium estertheticum</name>
    <dbReference type="NCBI Taxonomy" id="238834"/>
    <lineage>
        <taxon>Bacteria</taxon>
        <taxon>Bacillati</taxon>
        <taxon>Bacillota</taxon>
        <taxon>Clostridia</taxon>
        <taxon>Eubacteriales</taxon>
        <taxon>Clostridiaceae</taxon>
        <taxon>Clostridium</taxon>
    </lineage>
</organism>
<name>A0AA47I927_9CLOT</name>
<evidence type="ECO:0000313" key="1">
    <source>
        <dbReference type="EMBL" id="WAG62470.1"/>
    </source>
</evidence>
<dbReference type="Proteomes" id="UP001164733">
    <property type="component" value="Chromosome"/>
</dbReference>
<evidence type="ECO:0000313" key="2">
    <source>
        <dbReference type="Proteomes" id="UP001164733"/>
    </source>
</evidence>
<proteinExistence type="predicted"/>
<gene>
    <name evidence="1" type="ORF">LL038_09630</name>
</gene>